<comment type="caution">
    <text evidence="3">The sequence shown here is derived from an EMBL/GenBank/DDBJ whole genome shotgun (WGS) entry which is preliminary data.</text>
</comment>
<gene>
    <name evidence="3" type="ORF">BCR43DRAFT_490456</name>
</gene>
<keyword evidence="1" id="KW-0479">Metal-binding</keyword>
<sequence>MASMVSRRLHPGSRVENAFAWPSQPLDELESSFHVQEYLQQLIREDNKNVRRLVDLPKGVDREVWQYEHLRLVCLELSLLVVALEPECTKDNCPEMKAQGWMYLCAAHSSTQSCPAIDYIIHTLDGATMLLNNAKYFPSRISIPEPSLVQFQSIARRLYRIFAHAYFHHPEIYQPFENETALYERFLLLSRTYNLVPPSLETIPDQHGEGYRAETLDDDDDDDEEEEEEEDDDDEEDEEEDEDGDEGHVDGAEEDNEEDDDAGSDNTSVATARRIRS</sequence>
<feature type="compositionally biased region" description="Acidic residues" evidence="2">
    <location>
        <begin position="216"/>
        <end position="245"/>
    </location>
</feature>
<feature type="compositionally biased region" description="Acidic residues" evidence="2">
    <location>
        <begin position="252"/>
        <end position="263"/>
    </location>
</feature>
<dbReference type="InterPro" id="IPR005301">
    <property type="entry name" value="MOB_kinase_act_fam"/>
</dbReference>
<dbReference type="SMART" id="SM01388">
    <property type="entry name" value="Mob1_phocein"/>
    <property type="match status" value="1"/>
</dbReference>
<dbReference type="Pfam" id="PF03637">
    <property type="entry name" value="Mob1_phocein"/>
    <property type="match status" value="1"/>
</dbReference>
<dbReference type="STRING" id="13706.A0A1X2HFW4"/>
<feature type="binding site" evidence="1">
    <location>
        <position position="164"/>
    </location>
    <ligand>
        <name>Zn(2+)</name>
        <dbReference type="ChEBI" id="CHEBI:29105"/>
    </ligand>
</feature>
<dbReference type="InParanoid" id="A0A1X2HFW4"/>
<reference evidence="3 4" key="1">
    <citation type="submission" date="2016-07" db="EMBL/GenBank/DDBJ databases">
        <title>Pervasive Adenine N6-methylation of Active Genes in Fungi.</title>
        <authorList>
            <consortium name="DOE Joint Genome Institute"/>
            <person name="Mondo S.J."/>
            <person name="Dannebaum R.O."/>
            <person name="Kuo R.C."/>
            <person name="Labutti K."/>
            <person name="Haridas S."/>
            <person name="Kuo A."/>
            <person name="Salamov A."/>
            <person name="Ahrendt S.R."/>
            <person name="Lipzen A."/>
            <person name="Sullivan W."/>
            <person name="Andreopoulos W.B."/>
            <person name="Clum A."/>
            <person name="Lindquist E."/>
            <person name="Daum C."/>
            <person name="Ramamoorthy G.K."/>
            <person name="Gryganskyi A."/>
            <person name="Culley D."/>
            <person name="Magnuson J.K."/>
            <person name="James T.Y."/>
            <person name="O'Malley M.A."/>
            <person name="Stajich J.E."/>
            <person name="Spatafora J.W."/>
            <person name="Visel A."/>
            <person name="Grigoriev I.V."/>
        </authorList>
    </citation>
    <scope>NUCLEOTIDE SEQUENCE [LARGE SCALE GENOMIC DNA]</scope>
    <source>
        <strain evidence="3 4">NRRL 2496</strain>
    </source>
</reference>
<dbReference type="AlphaFoldDB" id="A0A1X2HFW4"/>
<feature type="binding site" evidence="1">
    <location>
        <position position="169"/>
    </location>
    <ligand>
        <name>Zn(2+)</name>
        <dbReference type="ChEBI" id="CHEBI:29105"/>
    </ligand>
</feature>
<dbReference type="InterPro" id="IPR036703">
    <property type="entry name" value="MOB_kinase_act_sf"/>
</dbReference>
<proteinExistence type="predicted"/>
<evidence type="ECO:0000256" key="1">
    <source>
        <dbReference type="PIRSR" id="PIRSR605301-1"/>
    </source>
</evidence>
<feature type="binding site" evidence="1">
    <location>
        <position position="93"/>
    </location>
    <ligand>
        <name>Zn(2+)</name>
        <dbReference type="ChEBI" id="CHEBI:29105"/>
    </ligand>
</feature>
<feature type="binding site" evidence="1">
    <location>
        <position position="88"/>
    </location>
    <ligand>
        <name>Zn(2+)</name>
        <dbReference type="ChEBI" id="CHEBI:29105"/>
    </ligand>
</feature>
<dbReference type="Gene3D" id="1.20.140.30">
    <property type="entry name" value="MOB kinase activator"/>
    <property type="match status" value="1"/>
</dbReference>
<evidence type="ECO:0000313" key="3">
    <source>
        <dbReference type="EMBL" id="ORY97844.1"/>
    </source>
</evidence>
<accession>A0A1X2HFW4</accession>
<protein>
    <submittedName>
        <fullName evidence="3">Mob1/phocein</fullName>
    </submittedName>
</protein>
<dbReference type="Proteomes" id="UP000242180">
    <property type="component" value="Unassembled WGS sequence"/>
</dbReference>
<dbReference type="PANTHER" id="PTHR22599">
    <property type="entry name" value="MPS ONE BINDER KINASE ACTIVATOR-LIKE MOB"/>
    <property type="match status" value="1"/>
</dbReference>
<dbReference type="OrthoDB" id="10262609at2759"/>
<dbReference type="OMA" id="QRFTKFV"/>
<evidence type="ECO:0000256" key="2">
    <source>
        <dbReference type="SAM" id="MobiDB-lite"/>
    </source>
</evidence>
<dbReference type="SUPFAM" id="SSF101152">
    <property type="entry name" value="Mob1/phocein"/>
    <property type="match status" value="1"/>
</dbReference>
<feature type="compositionally biased region" description="Basic and acidic residues" evidence="2">
    <location>
        <begin position="204"/>
        <end position="215"/>
    </location>
</feature>
<dbReference type="EMBL" id="MCGN01000004">
    <property type="protein sequence ID" value="ORY97844.1"/>
    <property type="molecule type" value="Genomic_DNA"/>
</dbReference>
<feature type="region of interest" description="Disordered" evidence="2">
    <location>
        <begin position="198"/>
        <end position="277"/>
    </location>
</feature>
<name>A0A1X2HFW4_SYNRA</name>
<keyword evidence="4" id="KW-1185">Reference proteome</keyword>
<evidence type="ECO:0000313" key="4">
    <source>
        <dbReference type="Proteomes" id="UP000242180"/>
    </source>
</evidence>
<keyword evidence="1" id="KW-0862">Zinc</keyword>
<organism evidence="3 4">
    <name type="scientific">Syncephalastrum racemosum</name>
    <name type="common">Filamentous fungus</name>
    <dbReference type="NCBI Taxonomy" id="13706"/>
    <lineage>
        <taxon>Eukaryota</taxon>
        <taxon>Fungi</taxon>
        <taxon>Fungi incertae sedis</taxon>
        <taxon>Mucoromycota</taxon>
        <taxon>Mucoromycotina</taxon>
        <taxon>Mucoromycetes</taxon>
        <taxon>Mucorales</taxon>
        <taxon>Syncephalastraceae</taxon>
        <taxon>Syncephalastrum</taxon>
    </lineage>
</organism>